<proteinExistence type="predicted"/>
<gene>
    <name evidence="2" type="ORF">K505DRAFT_372026</name>
</gene>
<keyword evidence="3" id="KW-1185">Reference proteome</keyword>
<accession>A0A6A6XQ55</accession>
<dbReference type="SUPFAM" id="SSF52047">
    <property type="entry name" value="RNI-like"/>
    <property type="match status" value="1"/>
</dbReference>
<dbReference type="InterPro" id="IPR001810">
    <property type="entry name" value="F-box_dom"/>
</dbReference>
<dbReference type="OrthoDB" id="3935706at2759"/>
<evidence type="ECO:0000259" key="1">
    <source>
        <dbReference type="PROSITE" id="PS50181"/>
    </source>
</evidence>
<dbReference type="Gene3D" id="3.80.10.10">
    <property type="entry name" value="Ribonuclease Inhibitor"/>
    <property type="match status" value="1"/>
</dbReference>
<name>A0A6A6XQ55_9PLEO</name>
<evidence type="ECO:0000313" key="3">
    <source>
        <dbReference type="Proteomes" id="UP000799757"/>
    </source>
</evidence>
<dbReference type="Pfam" id="PF00646">
    <property type="entry name" value="F-box"/>
    <property type="match status" value="1"/>
</dbReference>
<feature type="domain" description="F-box" evidence="1">
    <location>
        <begin position="10"/>
        <end position="58"/>
    </location>
</feature>
<dbReference type="PROSITE" id="PS50181">
    <property type="entry name" value="FBOX"/>
    <property type="match status" value="1"/>
</dbReference>
<dbReference type="SUPFAM" id="SSF81383">
    <property type="entry name" value="F-box domain"/>
    <property type="match status" value="1"/>
</dbReference>
<dbReference type="AlphaFoldDB" id="A0A6A6XQ55"/>
<dbReference type="EMBL" id="MU001792">
    <property type="protein sequence ID" value="KAF2798075.1"/>
    <property type="molecule type" value="Genomic_DNA"/>
</dbReference>
<dbReference type="CDD" id="cd09917">
    <property type="entry name" value="F-box_SF"/>
    <property type="match status" value="1"/>
</dbReference>
<dbReference type="InterPro" id="IPR036047">
    <property type="entry name" value="F-box-like_dom_sf"/>
</dbReference>
<sequence>MEAPPTPLVSRGLASLANEILDNIFSHLDTLDLHALSLTCRATTAAANNASYKSFTNYRKGSANIAAVDRPLHLFLRTLCERPDLAVKVKKMVVLGWESEYEVAKNLDEDMGEQRSKPADGAIKAERACDGAISDANDLQTSATFQLFINAAMDSQLIRRENWTSYFSPRQMTSRLSEMKLDEDLVRNLRNKVEDAYLVIVLALLPNLEHLEVRRLSAYSIMSWHQFLSRSPTALRSLKHLNMIGVKGVQTNMQVLDILPHLSTLEMASIDVRDHHFRRKRLPTTQLAILILSNCVFSRVFLEKMVEQQRLETFTLIGPYHTGHILERILQRLVLSNASLRHLTYNSNRYSRFSLQKDLSFLQFTNLDSLEISQRSLLGPLRDDGDITRIEYMLRRRIPPTASSLSIRRLSDAAIRVLEHLALLRKSNLLPKLSVVLMHFVKTTELSEEVQAGLKGTFRDARIVSRIQFTD</sequence>
<reference evidence="2" key="1">
    <citation type="journal article" date="2020" name="Stud. Mycol.">
        <title>101 Dothideomycetes genomes: a test case for predicting lifestyles and emergence of pathogens.</title>
        <authorList>
            <person name="Haridas S."/>
            <person name="Albert R."/>
            <person name="Binder M."/>
            <person name="Bloem J."/>
            <person name="Labutti K."/>
            <person name="Salamov A."/>
            <person name="Andreopoulos B."/>
            <person name="Baker S."/>
            <person name="Barry K."/>
            <person name="Bills G."/>
            <person name="Bluhm B."/>
            <person name="Cannon C."/>
            <person name="Castanera R."/>
            <person name="Culley D."/>
            <person name="Daum C."/>
            <person name="Ezra D."/>
            <person name="Gonzalez J."/>
            <person name="Henrissat B."/>
            <person name="Kuo A."/>
            <person name="Liang C."/>
            <person name="Lipzen A."/>
            <person name="Lutzoni F."/>
            <person name="Magnuson J."/>
            <person name="Mondo S."/>
            <person name="Nolan M."/>
            <person name="Ohm R."/>
            <person name="Pangilinan J."/>
            <person name="Park H.-J."/>
            <person name="Ramirez L."/>
            <person name="Alfaro M."/>
            <person name="Sun H."/>
            <person name="Tritt A."/>
            <person name="Yoshinaga Y."/>
            <person name="Zwiers L.-H."/>
            <person name="Turgeon B."/>
            <person name="Goodwin S."/>
            <person name="Spatafora J."/>
            <person name="Crous P."/>
            <person name="Grigoriev I."/>
        </authorList>
    </citation>
    <scope>NUCLEOTIDE SEQUENCE</scope>
    <source>
        <strain evidence="2">CBS 109.77</strain>
    </source>
</reference>
<organism evidence="2 3">
    <name type="scientific">Melanomma pulvis-pyrius CBS 109.77</name>
    <dbReference type="NCBI Taxonomy" id="1314802"/>
    <lineage>
        <taxon>Eukaryota</taxon>
        <taxon>Fungi</taxon>
        <taxon>Dikarya</taxon>
        <taxon>Ascomycota</taxon>
        <taxon>Pezizomycotina</taxon>
        <taxon>Dothideomycetes</taxon>
        <taxon>Pleosporomycetidae</taxon>
        <taxon>Pleosporales</taxon>
        <taxon>Melanommataceae</taxon>
        <taxon>Melanomma</taxon>
    </lineage>
</organism>
<protein>
    <recommendedName>
        <fullName evidence="1">F-box domain-containing protein</fullName>
    </recommendedName>
</protein>
<dbReference type="InterPro" id="IPR032675">
    <property type="entry name" value="LRR_dom_sf"/>
</dbReference>
<dbReference type="Proteomes" id="UP000799757">
    <property type="component" value="Unassembled WGS sequence"/>
</dbReference>
<evidence type="ECO:0000313" key="2">
    <source>
        <dbReference type="EMBL" id="KAF2798075.1"/>
    </source>
</evidence>